<evidence type="ECO:0000313" key="4">
    <source>
        <dbReference type="Proteomes" id="UP001221413"/>
    </source>
</evidence>
<evidence type="ECO:0000256" key="2">
    <source>
        <dbReference type="SAM" id="Phobius"/>
    </source>
</evidence>
<keyword evidence="4" id="KW-1185">Reference proteome</keyword>
<accession>A0AAD6NI84</accession>
<dbReference type="AlphaFoldDB" id="A0AAD6NI84"/>
<gene>
    <name evidence="3" type="ORF">Dda_6108</name>
</gene>
<reference evidence="3" key="1">
    <citation type="submission" date="2023-01" db="EMBL/GenBank/DDBJ databases">
        <title>The chitinases involved in constricting ring structure development in the nematode-trapping fungus Drechslerella dactyloides.</title>
        <authorList>
            <person name="Wang R."/>
            <person name="Zhang L."/>
            <person name="Tang P."/>
            <person name="Li S."/>
            <person name="Liang L."/>
        </authorList>
    </citation>
    <scope>NUCLEOTIDE SEQUENCE</scope>
    <source>
        <strain evidence="3">YMF1.00031</strain>
    </source>
</reference>
<evidence type="ECO:0000313" key="3">
    <source>
        <dbReference type="EMBL" id="KAJ6259210.1"/>
    </source>
</evidence>
<proteinExistence type="predicted"/>
<evidence type="ECO:0000256" key="1">
    <source>
        <dbReference type="SAM" id="MobiDB-lite"/>
    </source>
</evidence>
<dbReference type="EMBL" id="JAQGDS010000007">
    <property type="protein sequence ID" value="KAJ6259210.1"/>
    <property type="molecule type" value="Genomic_DNA"/>
</dbReference>
<sequence>MPALTAGRRFCVLVISFLVFLGVCILVIMMAIKRLKAGPAPPPKTYPSNIYLGPNGAGAFDYALNSPKSTVTEFTTTTSTSTTYMWLDSDSIPTDAPETDFTATTAADSSTSTTELPPVTNIMRQYFEAFDSENTIHTPTTFETVTKTKSSEQTPMIWIVPMPQQPDNAAENPETSTKTATTGGRLNIGDAVEDLAEGPAGNFVGDKLAQIFNDIIN</sequence>
<feature type="transmembrane region" description="Helical" evidence="2">
    <location>
        <begin position="12"/>
        <end position="32"/>
    </location>
</feature>
<keyword evidence="2" id="KW-1133">Transmembrane helix</keyword>
<keyword evidence="2" id="KW-0812">Transmembrane</keyword>
<keyword evidence="2" id="KW-0472">Membrane</keyword>
<name>A0AAD6NI84_DREDA</name>
<organism evidence="3 4">
    <name type="scientific">Drechslerella dactyloides</name>
    <name type="common">Nematode-trapping fungus</name>
    <name type="synonym">Arthrobotrys dactyloides</name>
    <dbReference type="NCBI Taxonomy" id="74499"/>
    <lineage>
        <taxon>Eukaryota</taxon>
        <taxon>Fungi</taxon>
        <taxon>Dikarya</taxon>
        <taxon>Ascomycota</taxon>
        <taxon>Pezizomycotina</taxon>
        <taxon>Orbiliomycetes</taxon>
        <taxon>Orbiliales</taxon>
        <taxon>Orbiliaceae</taxon>
        <taxon>Drechslerella</taxon>
    </lineage>
</organism>
<feature type="compositionally biased region" description="Polar residues" evidence="1">
    <location>
        <begin position="173"/>
        <end position="184"/>
    </location>
</feature>
<comment type="caution">
    <text evidence="3">The sequence shown here is derived from an EMBL/GenBank/DDBJ whole genome shotgun (WGS) entry which is preliminary data.</text>
</comment>
<dbReference type="Proteomes" id="UP001221413">
    <property type="component" value="Unassembled WGS sequence"/>
</dbReference>
<protein>
    <submittedName>
        <fullName evidence="3">Uncharacterized protein</fullName>
    </submittedName>
</protein>
<feature type="region of interest" description="Disordered" evidence="1">
    <location>
        <begin position="164"/>
        <end position="185"/>
    </location>
</feature>